<sequence length="179" mass="20886">MKNFSHPLCLASCNQTRRFFIPKNKTFKRDTKNQTKQPKTQTKNEQGPSTKKLRKKFNRNVQAGEQGSSTKNFRKKFNRNVQAGERGPSTKNFCKKFNRNVQAGETGPPTKRNAQVFQQKRAPVRYLKNNYIFMYRNGSYQSSRALIDFFVGKKPNIIISKYKNHTSTSIRCVVLYMCR</sequence>
<organism evidence="2 3">
    <name type="scientific">Staphylococcus lugdunensis</name>
    <dbReference type="NCBI Taxonomy" id="28035"/>
    <lineage>
        <taxon>Bacteria</taxon>
        <taxon>Bacillati</taxon>
        <taxon>Bacillota</taxon>
        <taxon>Bacilli</taxon>
        <taxon>Bacillales</taxon>
        <taxon>Staphylococcaceae</taxon>
        <taxon>Staphylococcus</taxon>
    </lineage>
</organism>
<name>A0ABD4EH62_STALU</name>
<evidence type="ECO:0000313" key="3">
    <source>
        <dbReference type="Proteomes" id="UP000070063"/>
    </source>
</evidence>
<protein>
    <submittedName>
        <fullName evidence="2">Uncharacterized protein</fullName>
    </submittedName>
</protein>
<evidence type="ECO:0000313" key="2">
    <source>
        <dbReference type="EMBL" id="KXA39251.1"/>
    </source>
</evidence>
<feature type="region of interest" description="Disordered" evidence="1">
    <location>
        <begin position="22"/>
        <end position="54"/>
    </location>
</feature>
<accession>A0ABD4EH62</accession>
<proteinExistence type="predicted"/>
<dbReference type="EMBL" id="LRQI01000028">
    <property type="protein sequence ID" value="KXA39251.1"/>
    <property type="molecule type" value="Genomic_DNA"/>
</dbReference>
<dbReference type="Proteomes" id="UP000070063">
    <property type="component" value="Unassembled WGS sequence"/>
</dbReference>
<gene>
    <name evidence="2" type="ORF">HMPREF3225_00726</name>
</gene>
<evidence type="ECO:0000256" key="1">
    <source>
        <dbReference type="SAM" id="MobiDB-lite"/>
    </source>
</evidence>
<feature type="compositionally biased region" description="Low complexity" evidence="1">
    <location>
        <begin position="34"/>
        <end position="46"/>
    </location>
</feature>
<comment type="caution">
    <text evidence="2">The sequence shown here is derived from an EMBL/GenBank/DDBJ whole genome shotgun (WGS) entry which is preliminary data.</text>
</comment>
<dbReference type="AlphaFoldDB" id="A0ABD4EH62"/>
<reference evidence="2 3" key="1">
    <citation type="submission" date="2016-01" db="EMBL/GenBank/DDBJ databases">
        <authorList>
            <person name="Mitreva M."/>
            <person name="Pepin K.H."/>
            <person name="Mihindukulasuriya K.A."/>
            <person name="Fulton R."/>
            <person name="Fronick C."/>
            <person name="O'Laughlin M."/>
            <person name="Miner T."/>
            <person name="Herter B."/>
            <person name="Rosa B.A."/>
            <person name="Cordes M."/>
            <person name="Tomlinson C."/>
            <person name="Wollam A."/>
            <person name="Palsikar V.B."/>
            <person name="Mardis E.R."/>
            <person name="Wilson R.K."/>
        </authorList>
    </citation>
    <scope>NUCLEOTIDE SEQUENCE [LARGE SCALE GENOMIC DNA]</scope>
    <source>
        <strain evidence="2 3">MJR7738</strain>
    </source>
</reference>